<reference evidence="2" key="1">
    <citation type="submission" date="2021-11" db="EMBL/GenBank/DDBJ databases">
        <authorList>
            <consortium name="Genoscope - CEA"/>
            <person name="William W."/>
        </authorList>
    </citation>
    <scope>NUCLEOTIDE SEQUENCE</scope>
</reference>
<accession>A0A8J2X2Z0</accession>
<protein>
    <submittedName>
        <fullName evidence="2">Uncharacterized protein</fullName>
    </submittedName>
</protein>
<gene>
    <name evidence="2" type="ORF">PECAL_6P05790</name>
</gene>
<name>A0A8J2X2Z0_9STRA</name>
<keyword evidence="3" id="KW-1185">Reference proteome</keyword>
<evidence type="ECO:0000313" key="3">
    <source>
        <dbReference type="Proteomes" id="UP000789595"/>
    </source>
</evidence>
<dbReference type="OrthoDB" id="433525at2759"/>
<sequence length="506" mass="55810">MSTASDEPPAPPRLPRAVSQATAPPRAWPATHVARCALKRGDRRVYFASVEGEIWRYDVLKDACDACWTSGRIVLALAHRGDVCLALERHATEIYLAAYDCARSRIVGRQRRVGTGSDGSLDCTDNYTLVSVGRDVALYKNSEPCWRVRNLGDVLTVALSSRGAAVACREGAWLIERSNPKNARVLDSSTGDASIVATDAVIVLARHRTLTLFSGDGSKRLHVFELGAPLATASVKLAFGRDGALLTLTWRSLEVRRDGALQTSETAPPSTPQEQQHVLLRRLVKRVTIGVPDEFGSALLPPDDAGHHWPDATRVDDFDEMGDDFSDEDHVDDVTSTESVLDDVRRQRVKCRRAQTATQQEPRLRYRSVLQDDFRPGRGNALQACVASLFGLELQDVPNFVTLPEGYEASIRAFCDVRRVAFEKFSVMDIPEAYDGRMCILRGKSPRGDFGHVVVARFVGSCDTSLHKMLLTDAGAFRLVHDPHPSSEFLDEGEACAWAMFFSEQN</sequence>
<evidence type="ECO:0000256" key="1">
    <source>
        <dbReference type="SAM" id="MobiDB-lite"/>
    </source>
</evidence>
<comment type="caution">
    <text evidence="2">The sequence shown here is derived from an EMBL/GenBank/DDBJ whole genome shotgun (WGS) entry which is preliminary data.</text>
</comment>
<dbReference type="EMBL" id="CAKKNE010000006">
    <property type="protein sequence ID" value="CAH0378977.1"/>
    <property type="molecule type" value="Genomic_DNA"/>
</dbReference>
<proteinExistence type="predicted"/>
<dbReference type="SUPFAM" id="SSF69322">
    <property type="entry name" value="Tricorn protease domain 2"/>
    <property type="match status" value="1"/>
</dbReference>
<dbReference type="Proteomes" id="UP000789595">
    <property type="component" value="Unassembled WGS sequence"/>
</dbReference>
<dbReference type="AlphaFoldDB" id="A0A8J2X2Z0"/>
<feature type="region of interest" description="Disordered" evidence="1">
    <location>
        <begin position="1"/>
        <end position="24"/>
    </location>
</feature>
<organism evidence="2 3">
    <name type="scientific">Pelagomonas calceolata</name>
    <dbReference type="NCBI Taxonomy" id="35677"/>
    <lineage>
        <taxon>Eukaryota</taxon>
        <taxon>Sar</taxon>
        <taxon>Stramenopiles</taxon>
        <taxon>Ochrophyta</taxon>
        <taxon>Pelagophyceae</taxon>
        <taxon>Pelagomonadales</taxon>
        <taxon>Pelagomonadaceae</taxon>
        <taxon>Pelagomonas</taxon>
    </lineage>
</organism>
<evidence type="ECO:0000313" key="2">
    <source>
        <dbReference type="EMBL" id="CAH0378977.1"/>
    </source>
</evidence>